<reference evidence="1" key="1">
    <citation type="journal article" date="2020" name="Stud. Mycol.">
        <title>101 Dothideomycetes genomes: a test case for predicting lifestyles and emergence of pathogens.</title>
        <authorList>
            <person name="Haridas S."/>
            <person name="Albert R."/>
            <person name="Binder M."/>
            <person name="Bloem J."/>
            <person name="Labutti K."/>
            <person name="Salamov A."/>
            <person name="Andreopoulos B."/>
            <person name="Baker S."/>
            <person name="Barry K."/>
            <person name="Bills G."/>
            <person name="Bluhm B."/>
            <person name="Cannon C."/>
            <person name="Castanera R."/>
            <person name="Culley D."/>
            <person name="Daum C."/>
            <person name="Ezra D."/>
            <person name="Gonzalez J."/>
            <person name="Henrissat B."/>
            <person name="Kuo A."/>
            <person name="Liang C."/>
            <person name="Lipzen A."/>
            <person name="Lutzoni F."/>
            <person name="Magnuson J."/>
            <person name="Mondo S."/>
            <person name="Nolan M."/>
            <person name="Ohm R."/>
            <person name="Pangilinan J."/>
            <person name="Park H.-J."/>
            <person name="Ramirez L."/>
            <person name="Alfaro M."/>
            <person name="Sun H."/>
            <person name="Tritt A."/>
            <person name="Yoshinaga Y."/>
            <person name="Zwiers L.-H."/>
            <person name="Turgeon B."/>
            <person name="Goodwin S."/>
            <person name="Spatafora J."/>
            <person name="Crous P."/>
            <person name="Grigoriev I."/>
        </authorList>
    </citation>
    <scope>NUCLEOTIDE SEQUENCE</scope>
    <source>
        <strain evidence="1">CBS 122367</strain>
    </source>
</reference>
<accession>A0A6G1JHJ7</accession>
<sequence>MPQPLLDWPSDGINRTQADRLASPPDLIYFIREKNYGHHGRTLGPYFSLDRIKLGCEDILKTQCVGITVQGIRKYLQPLTFWELVDFALAPTQLFSKKAMPYDLIAQPNPEVALALRDLPTGKVQSLYVVKSTKTDAPFVQKLDGLEAQLPQLVEDVRIWAVRTVHLDLTSSTQSAWHIFQHLFEEQGGASWLDYTGRISGGGIFVGVILGKDQEVRAMVQVQCQTAP</sequence>
<evidence type="ECO:0000313" key="2">
    <source>
        <dbReference type="Proteomes" id="UP000799291"/>
    </source>
</evidence>
<proteinExistence type="predicted"/>
<dbReference type="Proteomes" id="UP000799291">
    <property type="component" value="Unassembled WGS sequence"/>
</dbReference>
<dbReference type="EMBL" id="MU005572">
    <property type="protein sequence ID" value="KAF2689609.1"/>
    <property type="molecule type" value="Genomic_DNA"/>
</dbReference>
<keyword evidence="2" id="KW-1185">Reference proteome</keyword>
<gene>
    <name evidence="1" type="ORF">K458DRAFT_384240</name>
</gene>
<organism evidence="1 2">
    <name type="scientific">Lentithecium fluviatile CBS 122367</name>
    <dbReference type="NCBI Taxonomy" id="1168545"/>
    <lineage>
        <taxon>Eukaryota</taxon>
        <taxon>Fungi</taxon>
        <taxon>Dikarya</taxon>
        <taxon>Ascomycota</taxon>
        <taxon>Pezizomycotina</taxon>
        <taxon>Dothideomycetes</taxon>
        <taxon>Pleosporomycetidae</taxon>
        <taxon>Pleosporales</taxon>
        <taxon>Massarineae</taxon>
        <taxon>Lentitheciaceae</taxon>
        <taxon>Lentithecium</taxon>
    </lineage>
</organism>
<dbReference type="AlphaFoldDB" id="A0A6G1JHJ7"/>
<name>A0A6G1JHJ7_9PLEO</name>
<evidence type="ECO:0000313" key="1">
    <source>
        <dbReference type="EMBL" id="KAF2689609.1"/>
    </source>
</evidence>
<protein>
    <submittedName>
        <fullName evidence="1">Uncharacterized protein</fullName>
    </submittedName>
</protein>